<dbReference type="InterPro" id="IPR018649">
    <property type="entry name" value="SHOCT"/>
</dbReference>
<dbReference type="Pfam" id="PF12484">
    <property type="entry name" value="PPE-SVP"/>
    <property type="match status" value="1"/>
</dbReference>
<dbReference type="InterPro" id="IPR000030">
    <property type="entry name" value="PPE_dom"/>
</dbReference>
<dbReference type="FunFam" id="1.20.1260.20:FF:000001">
    <property type="entry name" value="PPE family protein PPE41"/>
    <property type="match status" value="1"/>
</dbReference>
<evidence type="ECO:0000259" key="4">
    <source>
        <dbReference type="Pfam" id="PF09851"/>
    </source>
</evidence>
<dbReference type="Gene3D" id="1.20.1260.20">
    <property type="entry name" value="PPE superfamily"/>
    <property type="match status" value="1"/>
</dbReference>
<evidence type="ECO:0000259" key="5">
    <source>
        <dbReference type="Pfam" id="PF12484"/>
    </source>
</evidence>
<dbReference type="Proteomes" id="UP000467636">
    <property type="component" value="Chromosome"/>
</dbReference>
<comment type="similarity">
    <text evidence="1">Belongs to the mycobacterial PPE family.</text>
</comment>
<sequence length="450" mass="44169">MNFAALPPEVNSALMYSGAGSGPIRAAASAWKAMAAELESAANSYRSVIAALTDETWQGPAATAMAAAAAPYAAWMSTTAAQAGQAGTQADAAAAAYETAFAMTVPPAVIATNRTQLTTLIATNFLGQNTAAIAANEALYGQMWAQDATAMYGYAGTAATATQLPTFTAPHNTATPTTSTPQSAGTAAATHALTTAGQLAGSAADSSGAYEGAGAPGLLLDVLVAVLEVDSIAPFEGGGAGLEFGGLAIEAASLGPFAGLGITGEFGAASGLGLIGQTTPAAGLLGLTPPAGGLGPAAGLSGAGRVGATWASMGKAVPLGALSVPQAWAAAAPSALREITLVSTQSAAASATAAAGSGAPFAEMALAGMAGRAMTGTLGPGRHAPMPTPVQSTAARLESPDEPGESETEVTGVEILAELRGLAELRDSGVLTDEEFNKQRERVIESFVDE</sequence>
<evidence type="ECO:0000259" key="3">
    <source>
        <dbReference type="Pfam" id="PF00823"/>
    </source>
</evidence>
<keyword evidence="7" id="KW-1185">Reference proteome</keyword>
<dbReference type="EMBL" id="AP022564">
    <property type="protein sequence ID" value="BBX20844.1"/>
    <property type="molecule type" value="Genomic_DNA"/>
</dbReference>
<reference evidence="6 7" key="1">
    <citation type="journal article" date="2019" name="Emerg. Microbes Infect.">
        <title>Comprehensive subspecies identification of 175 nontuberculous mycobacteria species based on 7547 genomic profiles.</title>
        <authorList>
            <person name="Matsumoto Y."/>
            <person name="Kinjo T."/>
            <person name="Motooka D."/>
            <person name="Nabeya D."/>
            <person name="Jung N."/>
            <person name="Uechi K."/>
            <person name="Horii T."/>
            <person name="Iida T."/>
            <person name="Fujita J."/>
            <person name="Nakamura S."/>
        </authorList>
    </citation>
    <scope>NUCLEOTIDE SEQUENCE [LARGE SCALE GENOMIC DNA]</scope>
    <source>
        <strain evidence="6 7">JCM 12143</strain>
    </source>
</reference>
<accession>A0AAD1HTF8</accession>
<feature type="domain" description="SHOCT" evidence="4">
    <location>
        <begin position="418"/>
        <end position="442"/>
    </location>
</feature>
<dbReference type="SUPFAM" id="SSF140459">
    <property type="entry name" value="PE/PPE dimer-like"/>
    <property type="match status" value="1"/>
</dbReference>
<dbReference type="PANTHER" id="PTHR46766:SF1">
    <property type="entry name" value="GLUTAMINE-RICH PROTEIN 2"/>
    <property type="match status" value="1"/>
</dbReference>
<gene>
    <name evidence="6" type="primary">PPE32_2</name>
    <name evidence="6" type="ORF">MTER_02550</name>
</gene>
<protein>
    <submittedName>
        <fullName evidence="6">PPE family protein PPE32</fullName>
    </submittedName>
</protein>
<dbReference type="InterPro" id="IPR022171">
    <property type="entry name" value="PPE_C"/>
</dbReference>
<name>A0AAD1HTF8_9MYCO</name>
<evidence type="ECO:0000313" key="6">
    <source>
        <dbReference type="EMBL" id="BBX20844.1"/>
    </source>
</evidence>
<feature type="domain" description="PPE" evidence="3">
    <location>
        <begin position="2"/>
        <end position="165"/>
    </location>
</feature>
<dbReference type="PANTHER" id="PTHR46766">
    <property type="entry name" value="GLUTAMINE-RICH PROTEIN 2"/>
    <property type="match status" value="1"/>
</dbReference>
<proteinExistence type="inferred from homology"/>
<feature type="region of interest" description="Disordered" evidence="2">
    <location>
        <begin position="381"/>
        <end position="410"/>
    </location>
</feature>
<dbReference type="RefSeq" id="WP_095174046.1">
    <property type="nucleotide sequence ID" value="NZ_AP022564.1"/>
</dbReference>
<organism evidence="6 7">
    <name type="scientific">Mycolicibacter terrae</name>
    <dbReference type="NCBI Taxonomy" id="1788"/>
    <lineage>
        <taxon>Bacteria</taxon>
        <taxon>Bacillati</taxon>
        <taxon>Actinomycetota</taxon>
        <taxon>Actinomycetes</taxon>
        <taxon>Mycobacteriales</taxon>
        <taxon>Mycobacteriaceae</taxon>
        <taxon>Mycolicibacter</taxon>
    </lineage>
</organism>
<dbReference type="AlphaFoldDB" id="A0AAD1HTF8"/>
<dbReference type="InterPro" id="IPR038332">
    <property type="entry name" value="PPE_sf"/>
</dbReference>
<evidence type="ECO:0000313" key="7">
    <source>
        <dbReference type="Proteomes" id="UP000467636"/>
    </source>
</evidence>
<dbReference type="Pfam" id="PF09851">
    <property type="entry name" value="SHOCT"/>
    <property type="match status" value="1"/>
</dbReference>
<evidence type="ECO:0000256" key="1">
    <source>
        <dbReference type="ARBA" id="ARBA00010652"/>
    </source>
</evidence>
<evidence type="ECO:0000256" key="2">
    <source>
        <dbReference type="SAM" id="MobiDB-lite"/>
    </source>
</evidence>
<dbReference type="GO" id="GO:0052572">
    <property type="term" value="P:response to host immune response"/>
    <property type="evidence" value="ECO:0007669"/>
    <property type="project" value="TreeGrafter"/>
</dbReference>
<feature type="domain" description="PPE family C-terminal" evidence="5">
    <location>
        <begin position="311"/>
        <end position="380"/>
    </location>
</feature>
<dbReference type="Pfam" id="PF00823">
    <property type="entry name" value="PPE"/>
    <property type="match status" value="1"/>
</dbReference>